<keyword evidence="2" id="KW-1185">Reference proteome</keyword>
<dbReference type="AlphaFoldDB" id="Q1GS72"/>
<evidence type="ECO:0000313" key="2">
    <source>
        <dbReference type="Proteomes" id="UP000006578"/>
    </source>
</evidence>
<reference evidence="1 2" key="1">
    <citation type="journal article" date="2009" name="Proc. Natl. Acad. Sci. U.S.A.">
        <title>The genomic basis of trophic strategy in marine bacteria.</title>
        <authorList>
            <person name="Lauro F.M."/>
            <person name="McDougald D."/>
            <person name="Thomas T."/>
            <person name="Williams T.J."/>
            <person name="Egan S."/>
            <person name="Rice S."/>
            <person name="DeMaere M.Z."/>
            <person name="Ting L."/>
            <person name="Ertan H."/>
            <person name="Johnson J."/>
            <person name="Ferriera S."/>
            <person name="Lapidus A."/>
            <person name="Anderson I."/>
            <person name="Kyrpides N."/>
            <person name="Munk A.C."/>
            <person name="Detter C."/>
            <person name="Han C.S."/>
            <person name="Brown M.V."/>
            <person name="Robb F.T."/>
            <person name="Kjelleberg S."/>
            <person name="Cavicchioli R."/>
        </authorList>
    </citation>
    <scope>NUCLEOTIDE SEQUENCE [LARGE SCALE GENOMIC DNA]</scope>
    <source>
        <strain evidence="2">DSM 13593 / LMG 18877 / RB2256</strain>
    </source>
</reference>
<dbReference type="Proteomes" id="UP000006578">
    <property type="component" value="Chromosome"/>
</dbReference>
<name>Q1GS72_SPHAL</name>
<organism evidence="1 2">
    <name type="scientific">Sphingopyxis alaskensis (strain DSM 13593 / LMG 18877 / RB2256)</name>
    <name type="common">Sphingomonas alaskensis</name>
    <dbReference type="NCBI Taxonomy" id="317655"/>
    <lineage>
        <taxon>Bacteria</taxon>
        <taxon>Pseudomonadati</taxon>
        <taxon>Pseudomonadota</taxon>
        <taxon>Alphaproteobacteria</taxon>
        <taxon>Sphingomonadales</taxon>
        <taxon>Sphingomonadaceae</taxon>
        <taxon>Sphingopyxis</taxon>
    </lineage>
</organism>
<evidence type="ECO:0000313" key="1">
    <source>
        <dbReference type="EMBL" id="ABF53500.1"/>
    </source>
</evidence>
<gene>
    <name evidence="1" type="ordered locus">Sala_1788</name>
</gene>
<sequence length="83" mass="9049">MELIAFQTRRLVPVFSVSGISMMVPSDQNGYTKNVRSDDRFAAAAIDPLQSVFGVSGHAGCQYGQTRSFGIPLRNVELSPTTR</sequence>
<proteinExistence type="predicted"/>
<accession>Q1GS72</accession>
<dbReference type="HOGENOM" id="CLU_2540827_0_0_5"/>
<dbReference type="KEGG" id="sal:Sala_1788"/>
<dbReference type="EMBL" id="CP000356">
    <property type="protein sequence ID" value="ABF53500.1"/>
    <property type="molecule type" value="Genomic_DNA"/>
</dbReference>
<protein>
    <submittedName>
        <fullName evidence="1">Uncharacterized protein</fullName>
    </submittedName>
</protein>